<gene>
    <name evidence="1" type="ORF">QX249_12485</name>
</gene>
<accession>A0AAW8Q0X1</accession>
<name>A0AAW8Q0X1_VIBPH</name>
<evidence type="ECO:0000313" key="1">
    <source>
        <dbReference type="EMBL" id="MDS1821481.1"/>
    </source>
</evidence>
<reference evidence="1" key="1">
    <citation type="submission" date="2023-06" db="EMBL/GenBank/DDBJ databases">
        <title>Genomic Diversity of Vibrio spp. and Metagenomic Analysis of Pathogens in Florida Gulf Coastal Waters Following Hurricane Ian.</title>
        <authorList>
            <person name="Brumfield K.D."/>
        </authorList>
    </citation>
    <scope>NUCLEOTIDE SEQUENCE</scope>
    <source>
        <strain evidence="1">WBS2B-138</strain>
    </source>
</reference>
<protein>
    <submittedName>
        <fullName evidence="1">Uncharacterized protein</fullName>
    </submittedName>
</protein>
<organism evidence="1 2">
    <name type="scientific">Vibrio parahaemolyticus</name>
    <dbReference type="NCBI Taxonomy" id="670"/>
    <lineage>
        <taxon>Bacteria</taxon>
        <taxon>Pseudomonadati</taxon>
        <taxon>Pseudomonadota</taxon>
        <taxon>Gammaproteobacteria</taxon>
        <taxon>Vibrionales</taxon>
        <taxon>Vibrionaceae</taxon>
        <taxon>Vibrio</taxon>
    </lineage>
</organism>
<dbReference type="Proteomes" id="UP001253193">
    <property type="component" value="Unassembled WGS sequence"/>
</dbReference>
<dbReference type="AlphaFoldDB" id="A0AAW8Q0X1"/>
<dbReference type="RefSeq" id="WP_311020374.1">
    <property type="nucleotide sequence ID" value="NZ_JAUHGG010000003.1"/>
</dbReference>
<evidence type="ECO:0000313" key="2">
    <source>
        <dbReference type="Proteomes" id="UP001253193"/>
    </source>
</evidence>
<dbReference type="EMBL" id="JAUHGG010000003">
    <property type="protein sequence ID" value="MDS1821481.1"/>
    <property type="molecule type" value="Genomic_DNA"/>
</dbReference>
<proteinExistence type="predicted"/>
<comment type="caution">
    <text evidence="1">The sequence shown here is derived from an EMBL/GenBank/DDBJ whole genome shotgun (WGS) entry which is preliminary data.</text>
</comment>
<sequence>MSNKNNKKINAPESFKNEIGKVLFSRNVIAKLVDKGGLSKEDDDALKDLWFKLDFLEEKFRDHGFVSALPSSIETAKKANLQIYEFAIAANRELS</sequence>